<dbReference type="InterPro" id="IPR001444">
    <property type="entry name" value="Flag_bb_rod_N"/>
</dbReference>
<dbReference type="NCBIfam" id="TIGR02490">
    <property type="entry name" value="flgF"/>
    <property type="match status" value="1"/>
</dbReference>
<dbReference type="STRING" id="83771.SAMN02910357_02328"/>
<dbReference type="GO" id="GO:0030694">
    <property type="term" value="C:bacterial-type flagellum basal body, rod"/>
    <property type="evidence" value="ECO:0007669"/>
    <property type="project" value="UniProtKB-UniRule"/>
</dbReference>
<evidence type="ECO:0000259" key="7">
    <source>
        <dbReference type="Pfam" id="PF00460"/>
    </source>
</evidence>
<evidence type="ECO:0000313" key="11">
    <source>
        <dbReference type="Proteomes" id="UP000242432"/>
    </source>
</evidence>
<evidence type="ECO:0000256" key="3">
    <source>
        <dbReference type="ARBA" id="ARBA00023143"/>
    </source>
</evidence>
<dbReference type="InterPro" id="IPR010930">
    <property type="entry name" value="Flg_bb/hook_C_dom"/>
</dbReference>
<gene>
    <name evidence="10" type="ORF">SAMN02745213_01146</name>
</gene>
<organism evidence="10 11">
    <name type="scientific">Succinivibrio dextrinosolvens DSM 3072</name>
    <dbReference type="NCBI Taxonomy" id="1123324"/>
    <lineage>
        <taxon>Bacteria</taxon>
        <taxon>Pseudomonadati</taxon>
        <taxon>Pseudomonadota</taxon>
        <taxon>Gammaproteobacteria</taxon>
        <taxon>Aeromonadales</taxon>
        <taxon>Succinivibrionaceae</taxon>
        <taxon>Succinivibrio</taxon>
    </lineage>
</organism>
<accession>A0A1T4VA26</accession>
<dbReference type="InterPro" id="IPR037925">
    <property type="entry name" value="FlgE/F/G-like"/>
</dbReference>
<feature type="domain" description="Flagellar basal-body/hook protein C-terminal" evidence="8">
    <location>
        <begin position="201"/>
        <end position="241"/>
    </location>
</feature>
<proteinExistence type="inferred from homology"/>
<dbReference type="InterPro" id="IPR053967">
    <property type="entry name" value="LlgE_F_G-like_D1"/>
</dbReference>
<dbReference type="Pfam" id="PF06429">
    <property type="entry name" value="Flg_bbr_C"/>
    <property type="match status" value="1"/>
</dbReference>
<dbReference type="AlphaFoldDB" id="A0A1T4VA26"/>
<evidence type="ECO:0000259" key="8">
    <source>
        <dbReference type="Pfam" id="PF06429"/>
    </source>
</evidence>
<evidence type="ECO:0000259" key="9">
    <source>
        <dbReference type="Pfam" id="PF22692"/>
    </source>
</evidence>
<comment type="subunit">
    <text evidence="4 6">The basal body constitutes a major portion of the flagellar organelle and consists of five rings (E,L,P,S, and M) mounted on a central rod. The rod consists of about 26 subunits of FlgG in the distal portion, and FlgB, FlgC and FlgF are thought to build up the proximal portion of the rod with about 6 subunits each.</text>
</comment>
<dbReference type="EMBL" id="FUXX01000016">
    <property type="protein sequence ID" value="SKA61815.1"/>
    <property type="molecule type" value="Genomic_DNA"/>
</dbReference>
<dbReference type="InterPro" id="IPR012836">
    <property type="entry name" value="FlgF"/>
</dbReference>
<evidence type="ECO:0000256" key="1">
    <source>
        <dbReference type="ARBA" id="ARBA00004117"/>
    </source>
</evidence>
<dbReference type="NCBIfam" id="NF009280">
    <property type="entry name" value="PRK12640.1"/>
    <property type="match status" value="1"/>
</dbReference>
<comment type="subcellular location">
    <subcellularLocation>
        <location evidence="1 6">Bacterial flagellum basal body</location>
    </subcellularLocation>
</comment>
<keyword evidence="11" id="KW-1185">Reference proteome</keyword>
<dbReference type="NCBIfam" id="TIGR03506">
    <property type="entry name" value="FlgEFG_subfam"/>
    <property type="match status" value="1"/>
</dbReference>
<dbReference type="Pfam" id="PF00460">
    <property type="entry name" value="Flg_bb_rod"/>
    <property type="match status" value="1"/>
</dbReference>
<dbReference type="RefSeq" id="WP_031492068.1">
    <property type="nucleotide sequence ID" value="NZ_FUXX01000016.1"/>
</dbReference>
<comment type="similarity">
    <text evidence="2 6">Belongs to the flagella basal body rod proteins family.</text>
</comment>
<dbReference type="PANTHER" id="PTHR30435">
    <property type="entry name" value="FLAGELLAR PROTEIN"/>
    <property type="match status" value="1"/>
</dbReference>
<evidence type="ECO:0000256" key="2">
    <source>
        <dbReference type="ARBA" id="ARBA00009677"/>
    </source>
</evidence>
<reference evidence="11" key="1">
    <citation type="submission" date="2017-02" db="EMBL/GenBank/DDBJ databases">
        <authorList>
            <person name="Varghese N."/>
            <person name="Submissions S."/>
        </authorList>
    </citation>
    <scope>NUCLEOTIDE SEQUENCE [LARGE SCALE GENOMIC DNA]</scope>
    <source>
        <strain evidence="11">DSM 3072</strain>
    </source>
</reference>
<name>A0A1T4VA26_9GAMM</name>
<keyword evidence="3 6" id="KW-0975">Bacterial flagellum</keyword>
<dbReference type="InterPro" id="IPR020013">
    <property type="entry name" value="Flagellar_FlgE/F/G"/>
</dbReference>
<keyword evidence="10" id="KW-0966">Cell projection</keyword>
<dbReference type="GO" id="GO:0071978">
    <property type="term" value="P:bacterial-type flagellum-dependent swarming motility"/>
    <property type="evidence" value="ECO:0007669"/>
    <property type="project" value="TreeGrafter"/>
</dbReference>
<dbReference type="Pfam" id="PF22692">
    <property type="entry name" value="LlgE_F_G_D1"/>
    <property type="match status" value="1"/>
</dbReference>
<feature type="domain" description="Flagellar basal body rod protein N-terminal" evidence="7">
    <location>
        <begin position="7"/>
        <end position="35"/>
    </location>
</feature>
<sequence length="249" mass="27509">MDKLLWVAMSGAKENFHSLAVRSNNLANSGTTGFKADFENSRAMSVFADAYPTRAFAMTERPGYNMDGGAIETTDRELDIAIDGDGFIAVNDKSGSEAYTRYGSLDIDVEGNLVTSNGLNVLNEDGEPIVLPAMLADITISKDGVISGRPQGGDSNVIEEYARIKLVKPENYKDIEKGYDGLFRRVDGTTLAQENTVRVRNGMLEQSNVNPVEELTNLIRIQRQYDATVKLMETANQMDERQNMILTYE</sequence>
<keyword evidence="10" id="KW-0969">Cilium</keyword>
<protein>
    <recommendedName>
        <fullName evidence="5 6">Flagellar basal-body rod protein FlgF</fullName>
    </recommendedName>
</protein>
<evidence type="ECO:0000313" key="10">
    <source>
        <dbReference type="EMBL" id="SKA61815.1"/>
    </source>
</evidence>
<dbReference type="PANTHER" id="PTHR30435:SF18">
    <property type="entry name" value="FLAGELLAR BASAL-BODY ROD PROTEIN FLGF"/>
    <property type="match status" value="1"/>
</dbReference>
<evidence type="ECO:0000256" key="4">
    <source>
        <dbReference type="ARBA" id="ARBA00038560"/>
    </source>
</evidence>
<keyword evidence="10" id="KW-0282">Flagellum</keyword>
<dbReference type="Proteomes" id="UP000242432">
    <property type="component" value="Unassembled WGS sequence"/>
</dbReference>
<feature type="domain" description="Flagellar hook protein FlgE/F/G-like D1" evidence="9">
    <location>
        <begin position="81"/>
        <end position="147"/>
    </location>
</feature>
<evidence type="ECO:0000256" key="5">
    <source>
        <dbReference type="ARBA" id="ARBA00040228"/>
    </source>
</evidence>
<dbReference type="SUPFAM" id="SSF117143">
    <property type="entry name" value="Flagellar hook protein flgE"/>
    <property type="match status" value="1"/>
</dbReference>
<evidence type="ECO:0000256" key="6">
    <source>
        <dbReference type="RuleBase" id="RU362116"/>
    </source>
</evidence>